<evidence type="ECO:0000256" key="2">
    <source>
        <dbReference type="SAM" id="Phobius"/>
    </source>
</evidence>
<accession>A0AAD7DPS0</accession>
<feature type="chain" id="PRO_5041901420" evidence="3">
    <location>
        <begin position="27"/>
        <end position="358"/>
    </location>
</feature>
<feature type="compositionally biased region" description="Pro residues" evidence="1">
    <location>
        <begin position="162"/>
        <end position="175"/>
    </location>
</feature>
<feature type="compositionally biased region" description="Polar residues" evidence="1">
    <location>
        <begin position="44"/>
        <end position="64"/>
    </location>
</feature>
<sequence length="358" mass="36249">MGHGHALPALLLKLYLVLLLAQIALSAGPQPPVVLLGSLPDPNGPNTRHTMSSKPAGPNTSAEATPSSSGHTPTGTTGHEASPNQTVTTPPSTTDTTTTTTTSPVASATLTPTDPGDGGQNSSSSDPASTTTLPAVLQTDSTDTSSAPTSPADPPATDTSLPPDPSPPPTDPPGSPSNLGATTPTSPPTPLLAAAKSPTHTALIAGVVVAAVLLLLLGAAGVLLYRRRQRARDRREWERTHEAIADAVRQVGGGSGSGSVPSYGGTRSGSVWSHLDLASRGDLGAYAPAYAHGSGHTMTDPFIDRPVAHAEYAAEYSPYDRAEDEPDSRPVSVMSDFAGPGGVGRDAAHRAESHGHGL</sequence>
<feature type="region of interest" description="Disordered" evidence="1">
    <location>
        <begin position="36"/>
        <end position="193"/>
    </location>
</feature>
<proteinExistence type="predicted"/>
<evidence type="ECO:0000313" key="4">
    <source>
        <dbReference type="EMBL" id="KAJ7694649.1"/>
    </source>
</evidence>
<feature type="transmembrane region" description="Helical" evidence="2">
    <location>
        <begin position="202"/>
        <end position="225"/>
    </location>
</feature>
<keyword evidence="2" id="KW-0812">Transmembrane</keyword>
<feature type="compositionally biased region" description="Low complexity" evidence="1">
    <location>
        <begin position="65"/>
        <end position="79"/>
    </location>
</feature>
<keyword evidence="2" id="KW-0472">Membrane</keyword>
<dbReference type="AlphaFoldDB" id="A0AAD7DPS0"/>
<feature type="region of interest" description="Disordered" evidence="1">
    <location>
        <begin position="316"/>
        <end position="358"/>
    </location>
</feature>
<evidence type="ECO:0000313" key="5">
    <source>
        <dbReference type="Proteomes" id="UP001221757"/>
    </source>
</evidence>
<protein>
    <submittedName>
        <fullName evidence="4">Uncharacterized protein</fullName>
    </submittedName>
</protein>
<keyword evidence="2" id="KW-1133">Transmembrane helix</keyword>
<comment type="caution">
    <text evidence="4">The sequence shown here is derived from an EMBL/GenBank/DDBJ whole genome shotgun (WGS) entry which is preliminary data.</text>
</comment>
<dbReference type="EMBL" id="JARKIE010000041">
    <property type="protein sequence ID" value="KAJ7694649.1"/>
    <property type="molecule type" value="Genomic_DNA"/>
</dbReference>
<keyword evidence="3" id="KW-0732">Signal</keyword>
<evidence type="ECO:0000256" key="1">
    <source>
        <dbReference type="SAM" id="MobiDB-lite"/>
    </source>
</evidence>
<evidence type="ECO:0000256" key="3">
    <source>
        <dbReference type="SAM" id="SignalP"/>
    </source>
</evidence>
<name>A0AAD7DPS0_MYCRO</name>
<reference evidence="4" key="1">
    <citation type="submission" date="2023-03" db="EMBL/GenBank/DDBJ databases">
        <title>Massive genome expansion in bonnet fungi (Mycena s.s.) driven by repeated elements and novel gene families across ecological guilds.</title>
        <authorList>
            <consortium name="Lawrence Berkeley National Laboratory"/>
            <person name="Harder C.B."/>
            <person name="Miyauchi S."/>
            <person name="Viragh M."/>
            <person name="Kuo A."/>
            <person name="Thoen E."/>
            <person name="Andreopoulos B."/>
            <person name="Lu D."/>
            <person name="Skrede I."/>
            <person name="Drula E."/>
            <person name="Henrissat B."/>
            <person name="Morin E."/>
            <person name="Kohler A."/>
            <person name="Barry K."/>
            <person name="LaButti K."/>
            <person name="Morin E."/>
            <person name="Salamov A."/>
            <person name="Lipzen A."/>
            <person name="Mereny Z."/>
            <person name="Hegedus B."/>
            <person name="Baldrian P."/>
            <person name="Stursova M."/>
            <person name="Weitz H."/>
            <person name="Taylor A."/>
            <person name="Grigoriev I.V."/>
            <person name="Nagy L.G."/>
            <person name="Martin F."/>
            <person name="Kauserud H."/>
        </authorList>
    </citation>
    <scope>NUCLEOTIDE SEQUENCE</scope>
    <source>
        <strain evidence="4">CBHHK067</strain>
    </source>
</reference>
<feature type="compositionally biased region" description="Low complexity" evidence="1">
    <location>
        <begin position="139"/>
        <end position="161"/>
    </location>
</feature>
<gene>
    <name evidence="4" type="ORF">B0H17DRAFT_462154</name>
</gene>
<dbReference type="Proteomes" id="UP001221757">
    <property type="component" value="Unassembled WGS sequence"/>
</dbReference>
<feature type="compositionally biased region" description="Basic and acidic residues" evidence="1">
    <location>
        <begin position="346"/>
        <end position="358"/>
    </location>
</feature>
<feature type="compositionally biased region" description="Polar residues" evidence="1">
    <location>
        <begin position="120"/>
        <end position="133"/>
    </location>
</feature>
<organism evidence="4 5">
    <name type="scientific">Mycena rosella</name>
    <name type="common">Pink bonnet</name>
    <name type="synonym">Agaricus rosellus</name>
    <dbReference type="NCBI Taxonomy" id="1033263"/>
    <lineage>
        <taxon>Eukaryota</taxon>
        <taxon>Fungi</taxon>
        <taxon>Dikarya</taxon>
        <taxon>Basidiomycota</taxon>
        <taxon>Agaricomycotina</taxon>
        <taxon>Agaricomycetes</taxon>
        <taxon>Agaricomycetidae</taxon>
        <taxon>Agaricales</taxon>
        <taxon>Marasmiineae</taxon>
        <taxon>Mycenaceae</taxon>
        <taxon>Mycena</taxon>
    </lineage>
</organism>
<feature type="compositionally biased region" description="Low complexity" evidence="1">
    <location>
        <begin position="86"/>
        <end position="113"/>
    </location>
</feature>
<keyword evidence="5" id="KW-1185">Reference proteome</keyword>
<feature type="signal peptide" evidence="3">
    <location>
        <begin position="1"/>
        <end position="26"/>
    </location>
</feature>